<evidence type="ECO:0000256" key="2">
    <source>
        <dbReference type="ARBA" id="ARBA00022525"/>
    </source>
</evidence>
<organism evidence="7 8">
    <name type="scientific">Amanita muscaria (strain Koide BX008)</name>
    <dbReference type="NCBI Taxonomy" id="946122"/>
    <lineage>
        <taxon>Eukaryota</taxon>
        <taxon>Fungi</taxon>
        <taxon>Dikarya</taxon>
        <taxon>Basidiomycota</taxon>
        <taxon>Agaricomycotina</taxon>
        <taxon>Agaricomycetes</taxon>
        <taxon>Agaricomycetidae</taxon>
        <taxon>Agaricales</taxon>
        <taxon>Pluteineae</taxon>
        <taxon>Amanitaceae</taxon>
        <taxon>Amanita</taxon>
    </lineage>
</organism>
<evidence type="ECO:0000313" key="8">
    <source>
        <dbReference type="Proteomes" id="UP000054549"/>
    </source>
</evidence>
<dbReference type="EMBL" id="KN818346">
    <property type="protein sequence ID" value="KIL58151.1"/>
    <property type="molecule type" value="Genomic_DNA"/>
</dbReference>
<dbReference type="OrthoDB" id="4505683at2759"/>
<evidence type="ECO:0000256" key="3">
    <source>
        <dbReference type="ARBA" id="ARBA00022729"/>
    </source>
</evidence>
<dbReference type="InterPro" id="IPR008427">
    <property type="entry name" value="Extracellular_membr_CFEM_dom"/>
</dbReference>
<proteinExistence type="predicted"/>
<keyword evidence="4" id="KW-1015">Disulfide bond</keyword>
<feature type="signal peptide" evidence="5">
    <location>
        <begin position="1"/>
        <end position="19"/>
    </location>
</feature>
<dbReference type="GO" id="GO:0005576">
    <property type="term" value="C:extracellular region"/>
    <property type="evidence" value="ECO:0007669"/>
    <property type="project" value="UniProtKB-SubCell"/>
</dbReference>
<reference evidence="7 8" key="1">
    <citation type="submission" date="2014-04" db="EMBL/GenBank/DDBJ databases">
        <title>Evolutionary Origins and Diversification of the Mycorrhizal Mutualists.</title>
        <authorList>
            <consortium name="DOE Joint Genome Institute"/>
            <consortium name="Mycorrhizal Genomics Consortium"/>
            <person name="Kohler A."/>
            <person name="Kuo A."/>
            <person name="Nagy L.G."/>
            <person name="Floudas D."/>
            <person name="Copeland A."/>
            <person name="Barry K.W."/>
            <person name="Cichocki N."/>
            <person name="Veneault-Fourrey C."/>
            <person name="LaButti K."/>
            <person name="Lindquist E.A."/>
            <person name="Lipzen A."/>
            <person name="Lundell T."/>
            <person name="Morin E."/>
            <person name="Murat C."/>
            <person name="Riley R."/>
            <person name="Ohm R."/>
            <person name="Sun H."/>
            <person name="Tunlid A."/>
            <person name="Henrissat B."/>
            <person name="Grigoriev I.V."/>
            <person name="Hibbett D.S."/>
            <person name="Martin F."/>
        </authorList>
    </citation>
    <scope>NUCLEOTIDE SEQUENCE [LARGE SCALE GENOMIC DNA]</scope>
    <source>
        <strain evidence="7 8">Koide BX008</strain>
    </source>
</reference>
<evidence type="ECO:0000256" key="5">
    <source>
        <dbReference type="SAM" id="SignalP"/>
    </source>
</evidence>
<evidence type="ECO:0000256" key="4">
    <source>
        <dbReference type="ARBA" id="ARBA00023157"/>
    </source>
</evidence>
<dbReference type="InParanoid" id="A0A0C2WN62"/>
<keyword evidence="3 5" id="KW-0732">Signal</keyword>
<feature type="domain" description="CFEM" evidence="6">
    <location>
        <begin position="1"/>
        <end position="86"/>
    </location>
</feature>
<dbReference type="Proteomes" id="UP000054549">
    <property type="component" value="Unassembled WGS sequence"/>
</dbReference>
<name>A0A0C2WN62_AMAMK</name>
<dbReference type="AlphaFoldDB" id="A0A0C2WN62"/>
<accession>A0A0C2WN62</accession>
<comment type="subcellular location">
    <subcellularLocation>
        <location evidence="1">Secreted</location>
    </subcellularLocation>
</comment>
<dbReference type="PROSITE" id="PS52012">
    <property type="entry name" value="CFEM"/>
    <property type="match status" value="1"/>
</dbReference>
<keyword evidence="2" id="KW-0964">Secreted</keyword>
<keyword evidence="8" id="KW-1185">Reference proteome</keyword>
<evidence type="ECO:0000256" key="1">
    <source>
        <dbReference type="ARBA" id="ARBA00004613"/>
    </source>
</evidence>
<dbReference type="HOGENOM" id="CLU_2497396_0_0_1"/>
<feature type="chain" id="PRO_5002158245" description="CFEM domain-containing protein" evidence="5">
    <location>
        <begin position="20"/>
        <end position="86"/>
    </location>
</feature>
<gene>
    <name evidence="7" type="ORF">M378DRAFT_170951</name>
</gene>
<dbReference type="Pfam" id="PF05730">
    <property type="entry name" value="CFEM"/>
    <property type="match status" value="1"/>
</dbReference>
<protein>
    <recommendedName>
        <fullName evidence="6">CFEM domain-containing protein</fullName>
    </recommendedName>
</protein>
<sequence length="86" mass="8749">MVFNIKYITLAALFAVALSQTPPQCVLQCSQAALGSATNKTCTSFADPCVCTDTGFKTADGACLQANCTAADQAAAAQLASTFCGM</sequence>
<evidence type="ECO:0000313" key="7">
    <source>
        <dbReference type="EMBL" id="KIL58151.1"/>
    </source>
</evidence>
<evidence type="ECO:0000259" key="6">
    <source>
        <dbReference type="PROSITE" id="PS52012"/>
    </source>
</evidence>